<keyword evidence="2" id="KW-1133">Transmembrane helix</keyword>
<dbReference type="AlphaFoldDB" id="A0A507ZVS1"/>
<evidence type="ECO:0000313" key="3">
    <source>
        <dbReference type="EMBL" id="TQD41846.1"/>
    </source>
</evidence>
<feature type="compositionally biased region" description="Polar residues" evidence="1">
    <location>
        <begin position="142"/>
        <end position="167"/>
    </location>
</feature>
<feature type="transmembrane region" description="Helical" evidence="2">
    <location>
        <begin position="108"/>
        <end position="127"/>
    </location>
</feature>
<reference evidence="3 4" key="1">
    <citation type="submission" date="2019-06" db="EMBL/GenBank/DDBJ databases">
        <title>Draft genome sequence of Actinomyces johnsonii CCUG 34287T.</title>
        <authorList>
            <person name="Salva-Serra F."/>
            <person name="Cardew S."/>
            <person name="Moore E."/>
        </authorList>
    </citation>
    <scope>NUCLEOTIDE SEQUENCE [LARGE SCALE GENOMIC DNA]</scope>
    <source>
        <strain evidence="3 4">CCUG 34287</strain>
    </source>
</reference>
<feature type="transmembrane region" description="Helical" evidence="2">
    <location>
        <begin position="70"/>
        <end position="88"/>
    </location>
</feature>
<protein>
    <submittedName>
        <fullName evidence="3">Uncharacterized protein</fullName>
    </submittedName>
</protein>
<feature type="transmembrane region" description="Helical" evidence="2">
    <location>
        <begin position="7"/>
        <end position="32"/>
    </location>
</feature>
<dbReference type="RefSeq" id="WP_150387403.1">
    <property type="nucleotide sequence ID" value="NZ_JASPFB010000020.1"/>
</dbReference>
<evidence type="ECO:0000256" key="1">
    <source>
        <dbReference type="SAM" id="MobiDB-lite"/>
    </source>
</evidence>
<dbReference type="EMBL" id="VICB01000021">
    <property type="protein sequence ID" value="TQD41846.1"/>
    <property type="molecule type" value="Genomic_DNA"/>
</dbReference>
<keyword evidence="2" id="KW-0812">Transmembrane</keyword>
<evidence type="ECO:0000256" key="2">
    <source>
        <dbReference type="SAM" id="Phobius"/>
    </source>
</evidence>
<keyword evidence="2" id="KW-0472">Membrane</keyword>
<gene>
    <name evidence="3" type="ORF">FK256_11975</name>
</gene>
<comment type="caution">
    <text evidence="3">The sequence shown here is derived from an EMBL/GenBank/DDBJ whole genome shotgun (WGS) entry which is preliminary data.</text>
</comment>
<proteinExistence type="predicted"/>
<accession>A0A507ZVS1</accession>
<sequence length="174" mass="19664">MRGLLIWMIWATISMTVALHFGAFIVCSYAPYSLDIMWLLYYYTIVLVFTVTLCGWLLRPYRPRPPHSDNYPAAAFTLITATCIQDWWIKPIGLSHSDTIPSSVEHLIAAWISLIVAILSCMLLQAYDDRLIRLRAADQSSAQTGALDGSTTPSGRLPHRQSNSESENLPYEKR</sequence>
<feature type="transmembrane region" description="Helical" evidence="2">
    <location>
        <begin position="38"/>
        <end position="58"/>
    </location>
</feature>
<dbReference type="Proteomes" id="UP000319010">
    <property type="component" value="Unassembled WGS sequence"/>
</dbReference>
<organism evidence="3 4">
    <name type="scientific">Actinomyces johnsonii</name>
    <dbReference type="NCBI Taxonomy" id="544581"/>
    <lineage>
        <taxon>Bacteria</taxon>
        <taxon>Bacillati</taxon>
        <taxon>Actinomycetota</taxon>
        <taxon>Actinomycetes</taxon>
        <taxon>Actinomycetales</taxon>
        <taxon>Actinomycetaceae</taxon>
        <taxon>Actinomyces</taxon>
    </lineage>
</organism>
<name>A0A507ZVS1_9ACTO</name>
<evidence type="ECO:0000313" key="4">
    <source>
        <dbReference type="Proteomes" id="UP000319010"/>
    </source>
</evidence>
<feature type="region of interest" description="Disordered" evidence="1">
    <location>
        <begin position="142"/>
        <end position="174"/>
    </location>
</feature>